<comment type="caution">
    <text evidence="8">The sequence shown here is derived from an EMBL/GenBank/DDBJ whole genome shotgun (WGS) entry which is preliminary data.</text>
</comment>
<evidence type="ECO:0000256" key="6">
    <source>
        <dbReference type="SAM" id="Phobius"/>
    </source>
</evidence>
<dbReference type="PANTHER" id="PTHR23528:SF1">
    <property type="entry name" value="MAJOR FACILITATOR SUPERFAMILY (MFS) PROFILE DOMAIN-CONTAINING PROTEIN"/>
    <property type="match status" value="1"/>
</dbReference>
<feature type="transmembrane region" description="Helical" evidence="6">
    <location>
        <begin position="282"/>
        <end position="301"/>
    </location>
</feature>
<organism evidence="8 9">
    <name type="scientific">Actinocorallia herbida</name>
    <dbReference type="NCBI Taxonomy" id="58109"/>
    <lineage>
        <taxon>Bacteria</taxon>
        <taxon>Bacillati</taxon>
        <taxon>Actinomycetota</taxon>
        <taxon>Actinomycetes</taxon>
        <taxon>Streptosporangiales</taxon>
        <taxon>Thermomonosporaceae</taxon>
        <taxon>Actinocorallia</taxon>
    </lineage>
</organism>
<feature type="transmembrane region" description="Helical" evidence="6">
    <location>
        <begin position="375"/>
        <end position="396"/>
    </location>
</feature>
<comment type="subcellular location">
    <subcellularLocation>
        <location evidence="1">Cell membrane</location>
        <topology evidence="1">Multi-pass membrane protein</topology>
    </subcellularLocation>
</comment>
<dbReference type="PANTHER" id="PTHR23528">
    <property type="match status" value="1"/>
</dbReference>
<name>A0A3N1D467_9ACTN</name>
<feature type="transmembrane region" description="Helical" evidence="6">
    <location>
        <begin position="337"/>
        <end position="354"/>
    </location>
</feature>
<evidence type="ECO:0000256" key="1">
    <source>
        <dbReference type="ARBA" id="ARBA00004651"/>
    </source>
</evidence>
<proteinExistence type="predicted"/>
<keyword evidence="3 6" id="KW-1133">Transmembrane helix</keyword>
<evidence type="ECO:0000313" key="8">
    <source>
        <dbReference type="EMBL" id="ROO87868.1"/>
    </source>
</evidence>
<feature type="transmembrane region" description="Helical" evidence="6">
    <location>
        <begin position="252"/>
        <end position="270"/>
    </location>
</feature>
<dbReference type="EMBL" id="RJKE01000001">
    <property type="protein sequence ID" value="ROO87868.1"/>
    <property type="molecule type" value="Genomic_DNA"/>
</dbReference>
<feature type="transmembrane region" description="Helical" evidence="6">
    <location>
        <begin position="402"/>
        <end position="421"/>
    </location>
</feature>
<evidence type="ECO:0000313" key="9">
    <source>
        <dbReference type="Proteomes" id="UP000272400"/>
    </source>
</evidence>
<dbReference type="InterPro" id="IPR005829">
    <property type="entry name" value="Sugar_transporter_CS"/>
</dbReference>
<keyword evidence="2 6" id="KW-0812">Transmembrane</keyword>
<gene>
    <name evidence="8" type="ORF">EDD29_5516</name>
</gene>
<feature type="transmembrane region" description="Helical" evidence="6">
    <location>
        <begin position="71"/>
        <end position="92"/>
    </location>
</feature>
<dbReference type="Proteomes" id="UP000272400">
    <property type="component" value="Unassembled WGS sequence"/>
</dbReference>
<feature type="transmembrane region" description="Helical" evidence="6">
    <location>
        <begin position="192"/>
        <end position="211"/>
    </location>
</feature>
<dbReference type="AlphaFoldDB" id="A0A3N1D467"/>
<sequence length="425" mass="44836">MSHPDGLSTPAHREAEGAQDPPVPIKGLRRLMGWIIPANLGVFLLWGAIPGVLLPQQITVLFGEDDKVGDLALVATIGALAAMIAQPIAGQVSDRTRSRLGRRAPWMVLGALAGGLALVGLAFADSLVGVAIAWMLVQICFNFAQGPLSAVLPDRVPVARRGTFAALTGIGVMFGALGGQILGSLFFDSVTAGYLVFAAVPLIALGLFTLFNPDQPSTEAAPELFRLRDFLAAFWVSPVRHPDFAWAFLGRLLLYTGYFSVTGYQLFLLTDYFDVAEPESRIPMLGAISLAGILIATAISGPLSDRAGRRKPFVFGSAMITGLALLLPWIWPDVTAWTLMTFVCGFGFGMFQAVDTALMSEVLPSAKSFAKDLGVVNIAATLPQTLAPGVAGAIVLSFGYAGLFPVGIALSVLGALAVWPIKAVR</sequence>
<dbReference type="InterPro" id="IPR020846">
    <property type="entry name" value="MFS_dom"/>
</dbReference>
<evidence type="ECO:0000256" key="2">
    <source>
        <dbReference type="ARBA" id="ARBA00022692"/>
    </source>
</evidence>
<feature type="transmembrane region" description="Helical" evidence="6">
    <location>
        <begin position="104"/>
        <end position="124"/>
    </location>
</feature>
<feature type="domain" description="Major facilitator superfamily (MFS) profile" evidence="7">
    <location>
        <begin position="25"/>
        <end position="425"/>
    </location>
</feature>
<dbReference type="PROSITE" id="PS00216">
    <property type="entry name" value="SUGAR_TRANSPORT_1"/>
    <property type="match status" value="1"/>
</dbReference>
<feature type="transmembrane region" description="Helical" evidence="6">
    <location>
        <begin position="130"/>
        <end position="152"/>
    </location>
</feature>
<dbReference type="OrthoDB" id="7584869at2"/>
<keyword evidence="9" id="KW-1185">Reference proteome</keyword>
<dbReference type="GO" id="GO:0005886">
    <property type="term" value="C:plasma membrane"/>
    <property type="evidence" value="ECO:0007669"/>
    <property type="project" value="UniProtKB-SubCell"/>
</dbReference>
<evidence type="ECO:0000256" key="4">
    <source>
        <dbReference type="ARBA" id="ARBA00023136"/>
    </source>
</evidence>
<dbReference type="InterPro" id="IPR036259">
    <property type="entry name" value="MFS_trans_sf"/>
</dbReference>
<feature type="transmembrane region" description="Helical" evidence="6">
    <location>
        <begin position="164"/>
        <end position="186"/>
    </location>
</feature>
<keyword evidence="4 6" id="KW-0472">Membrane</keyword>
<feature type="transmembrane region" description="Helical" evidence="6">
    <location>
        <begin position="31"/>
        <end position="51"/>
    </location>
</feature>
<reference evidence="8 9" key="1">
    <citation type="submission" date="2018-11" db="EMBL/GenBank/DDBJ databases">
        <title>Sequencing the genomes of 1000 actinobacteria strains.</title>
        <authorList>
            <person name="Klenk H.-P."/>
        </authorList>
    </citation>
    <scope>NUCLEOTIDE SEQUENCE [LARGE SCALE GENOMIC DNA]</scope>
    <source>
        <strain evidence="8 9">DSM 44254</strain>
    </source>
</reference>
<evidence type="ECO:0000256" key="3">
    <source>
        <dbReference type="ARBA" id="ARBA00022989"/>
    </source>
</evidence>
<dbReference type="Gene3D" id="1.20.1250.20">
    <property type="entry name" value="MFS general substrate transporter like domains"/>
    <property type="match status" value="2"/>
</dbReference>
<dbReference type="PROSITE" id="PS50850">
    <property type="entry name" value="MFS"/>
    <property type="match status" value="1"/>
</dbReference>
<dbReference type="GO" id="GO:0022857">
    <property type="term" value="F:transmembrane transporter activity"/>
    <property type="evidence" value="ECO:0007669"/>
    <property type="project" value="InterPro"/>
</dbReference>
<dbReference type="RefSeq" id="WP_123667100.1">
    <property type="nucleotide sequence ID" value="NZ_RJKE01000001.1"/>
</dbReference>
<evidence type="ECO:0000256" key="5">
    <source>
        <dbReference type="SAM" id="MobiDB-lite"/>
    </source>
</evidence>
<dbReference type="SUPFAM" id="SSF103473">
    <property type="entry name" value="MFS general substrate transporter"/>
    <property type="match status" value="1"/>
</dbReference>
<protein>
    <submittedName>
        <fullName evidence="8">Na+/melibiose symporter-like transporter</fullName>
    </submittedName>
</protein>
<dbReference type="Pfam" id="PF13347">
    <property type="entry name" value="MFS_2"/>
    <property type="match status" value="1"/>
</dbReference>
<feature type="transmembrane region" description="Helical" evidence="6">
    <location>
        <begin position="313"/>
        <end position="331"/>
    </location>
</feature>
<evidence type="ECO:0000259" key="7">
    <source>
        <dbReference type="PROSITE" id="PS50850"/>
    </source>
</evidence>
<feature type="region of interest" description="Disordered" evidence="5">
    <location>
        <begin position="1"/>
        <end position="21"/>
    </location>
</feature>
<accession>A0A3N1D467</accession>